<keyword evidence="8" id="KW-0539">Nucleus</keyword>
<dbReference type="GO" id="GO:0030182">
    <property type="term" value="P:neuron differentiation"/>
    <property type="evidence" value="ECO:0007669"/>
    <property type="project" value="TreeGrafter"/>
</dbReference>
<gene>
    <name evidence="11" type="ORF">OCBIM_22013375mg</name>
</gene>
<keyword evidence="6" id="KW-0238">DNA-binding</keyword>
<evidence type="ECO:0000256" key="6">
    <source>
        <dbReference type="ARBA" id="ARBA00023125"/>
    </source>
</evidence>
<evidence type="ECO:0000256" key="2">
    <source>
        <dbReference type="ARBA" id="ARBA00022723"/>
    </source>
</evidence>
<organism evidence="11">
    <name type="scientific">Octopus bimaculoides</name>
    <name type="common">California two-spotted octopus</name>
    <dbReference type="NCBI Taxonomy" id="37653"/>
    <lineage>
        <taxon>Eukaryota</taxon>
        <taxon>Metazoa</taxon>
        <taxon>Spiralia</taxon>
        <taxon>Lophotrochozoa</taxon>
        <taxon>Mollusca</taxon>
        <taxon>Cephalopoda</taxon>
        <taxon>Coleoidea</taxon>
        <taxon>Octopodiformes</taxon>
        <taxon>Octopoda</taxon>
        <taxon>Incirrata</taxon>
        <taxon>Octopodidae</taxon>
        <taxon>Octopus</taxon>
    </lineage>
</organism>
<dbReference type="GO" id="GO:0000981">
    <property type="term" value="F:DNA-binding transcription factor activity, RNA polymerase II-specific"/>
    <property type="evidence" value="ECO:0007669"/>
    <property type="project" value="TreeGrafter"/>
</dbReference>
<keyword evidence="3" id="KW-0677">Repeat</keyword>
<dbReference type="CDD" id="cd09371">
    <property type="entry name" value="LIM1_Lmx1b"/>
    <property type="match status" value="1"/>
</dbReference>
<dbReference type="InterPro" id="IPR001781">
    <property type="entry name" value="Znf_LIM"/>
</dbReference>
<dbReference type="AlphaFoldDB" id="A0A0L8HJF1"/>
<dbReference type="FunFam" id="2.10.110.10:FF:000006">
    <property type="entry name" value="LIM homeobox transcription factor 1-beta"/>
    <property type="match status" value="1"/>
</dbReference>
<evidence type="ECO:0000256" key="7">
    <source>
        <dbReference type="ARBA" id="ARBA00023155"/>
    </source>
</evidence>
<evidence type="ECO:0000256" key="8">
    <source>
        <dbReference type="ARBA" id="ARBA00023242"/>
    </source>
</evidence>
<feature type="domain" description="LIM zinc-binding" evidence="10">
    <location>
        <begin position="25"/>
        <end position="84"/>
    </location>
</feature>
<name>A0A0L8HJF1_OCTBM</name>
<dbReference type="PANTHER" id="PTHR24208">
    <property type="entry name" value="LIM/HOMEOBOX PROTEIN LHX"/>
    <property type="match status" value="1"/>
</dbReference>
<evidence type="ECO:0000313" key="11">
    <source>
        <dbReference type="EMBL" id="KOF89244.1"/>
    </source>
</evidence>
<comment type="subcellular location">
    <subcellularLocation>
        <location evidence="1">Nucleus</location>
    </subcellularLocation>
</comment>
<keyword evidence="7" id="KW-0371">Homeobox</keyword>
<dbReference type="PROSITE" id="PS50023">
    <property type="entry name" value="LIM_DOMAIN_2"/>
    <property type="match status" value="1"/>
</dbReference>
<dbReference type="Pfam" id="PF00412">
    <property type="entry name" value="LIM"/>
    <property type="match status" value="1"/>
</dbReference>
<dbReference type="EMBL" id="KQ418018">
    <property type="protein sequence ID" value="KOF89244.1"/>
    <property type="molecule type" value="Genomic_DNA"/>
</dbReference>
<keyword evidence="5 9" id="KW-0440">LIM domain</keyword>
<sequence length="97" mass="11796">MERNICVQEYIMHFKKERMPSAAKEMCAGCHRPIEDRFLLKVMENSWHEHCLQCSMCHIPLSVSCFCRDRKLYCKVDYDKSVEQIRYYRHCNDKHPH</sequence>
<evidence type="ECO:0000256" key="9">
    <source>
        <dbReference type="PROSITE-ProRule" id="PRU00125"/>
    </source>
</evidence>
<evidence type="ECO:0000256" key="4">
    <source>
        <dbReference type="ARBA" id="ARBA00022833"/>
    </source>
</evidence>
<dbReference type="GO" id="GO:0000977">
    <property type="term" value="F:RNA polymerase II transcription regulatory region sequence-specific DNA binding"/>
    <property type="evidence" value="ECO:0007669"/>
    <property type="project" value="TreeGrafter"/>
</dbReference>
<evidence type="ECO:0000256" key="5">
    <source>
        <dbReference type="ARBA" id="ARBA00023038"/>
    </source>
</evidence>
<accession>A0A0L8HJF1</accession>
<proteinExistence type="predicted"/>
<dbReference type="InterPro" id="IPR050453">
    <property type="entry name" value="LIM_Homeobox_TF"/>
</dbReference>
<keyword evidence="4 9" id="KW-0862">Zinc</keyword>
<dbReference type="PROSITE" id="PS00478">
    <property type="entry name" value="LIM_DOMAIN_1"/>
    <property type="match status" value="1"/>
</dbReference>
<evidence type="ECO:0000259" key="10">
    <source>
        <dbReference type="PROSITE" id="PS50023"/>
    </source>
</evidence>
<dbReference type="PANTHER" id="PTHR24208:SF166">
    <property type="entry name" value="LIM HOMEOBOX TRANSCRIPTION FACTOR 1 ALPHA, ISOFORM B"/>
    <property type="match status" value="1"/>
</dbReference>
<evidence type="ECO:0000256" key="1">
    <source>
        <dbReference type="ARBA" id="ARBA00004123"/>
    </source>
</evidence>
<dbReference type="GO" id="GO:0005634">
    <property type="term" value="C:nucleus"/>
    <property type="evidence" value="ECO:0007669"/>
    <property type="project" value="UniProtKB-SubCell"/>
</dbReference>
<dbReference type="OrthoDB" id="6159439at2759"/>
<protein>
    <recommendedName>
        <fullName evidence="10">LIM zinc-binding domain-containing protein</fullName>
    </recommendedName>
</protein>
<dbReference type="SMART" id="SM00132">
    <property type="entry name" value="LIM"/>
    <property type="match status" value="1"/>
</dbReference>
<keyword evidence="2 9" id="KW-0479">Metal-binding</keyword>
<reference evidence="11" key="1">
    <citation type="submission" date="2015-07" db="EMBL/GenBank/DDBJ databases">
        <title>MeaNS - Measles Nucleotide Surveillance Program.</title>
        <authorList>
            <person name="Tran T."/>
            <person name="Druce J."/>
        </authorList>
    </citation>
    <scope>NUCLEOTIDE SEQUENCE</scope>
    <source>
        <strain evidence="11">UCB-OBI-ISO-001</strain>
        <tissue evidence="11">Gonad</tissue>
    </source>
</reference>
<dbReference type="GO" id="GO:0046872">
    <property type="term" value="F:metal ion binding"/>
    <property type="evidence" value="ECO:0007669"/>
    <property type="project" value="UniProtKB-KW"/>
</dbReference>
<evidence type="ECO:0000256" key="3">
    <source>
        <dbReference type="ARBA" id="ARBA00022737"/>
    </source>
</evidence>
<dbReference type="SUPFAM" id="SSF57716">
    <property type="entry name" value="Glucocorticoid receptor-like (DNA-binding domain)"/>
    <property type="match status" value="2"/>
</dbReference>
<dbReference type="Gene3D" id="2.10.110.10">
    <property type="entry name" value="Cysteine Rich Protein"/>
    <property type="match status" value="1"/>
</dbReference>